<evidence type="ECO:0000313" key="5">
    <source>
        <dbReference type="Proteomes" id="UP001597120"/>
    </source>
</evidence>
<dbReference type="EC" id="2.4.-.-" evidence="4"/>
<dbReference type="InterPro" id="IPR050396">
    <property type="entry name" value="Glycosyltr_51/Transpeptidase"/>
</dbReference>
<gene>
    <name evidence="4" type="ORF">ACFQ03_15750</name>
</gene>
<proteinExistence type="predicted"/>
<dbReference type="Proteomes" id="UP001597120">
    <property type="component" value="Unassembled WGS sequence"/>
</dbReference>
<dbReference type="InterPro" id="IPR036950">
    <property type="entry name" value="PBP_transglycosylase"/>
</dbReference>
<keyword evidence="4" id="KW-0328">Glycosyltransferase</keyword>
<keyword evidence="2" id="KW-1133">Transmembrane helix</keyword>
<accession>A0ABW3DBM9</accession>
<evidence type="ECO:0000313" key="4">
    <source>
        <dbReference type="EMBL" id="MFD0870610.1"/>
    </source>
</evidence>
<name>A0ABW3DBM9_9BACL</name>
<dbReference type="GO" id="GO:0016757">
    <property type="term" value="F:glycosyltransferase activity"/>
    <property type="evidence" value="ECO:0007669"/>
    <property type="project" value="UniProtKB-KW"/>
</dbReference>
<keyword evidence="2" id="KW-0472">Membrane</keyword>
<dbReference type="InterPro" id="IPR023346">
    <property type="entry name" value="Lysozyme-like_dom_sf"/>
</dbReference>
<dbReference type="EMBL" id="JBHTIU010000051">
    <property type="protein sequence ID" value="MFD0870610.1"/>
    <property type="molecule type" value="Genomic_DNA"/>
</dbReference>
<evidence type="ECO:0000259" key="3">
    <source>
        <dbReference type="Pfam" id="PF00912"/>
    </source>
</evidence>
<feature type="transmembrane region" description="Helical" evidence="2">
    <location>
        <begin position="32"/>
        <end position="58"/>
    </location>
</feature>
<feature type="domain" description="Glycosyl transferase family 51" evidence="3">
    <location>
        <begin position="82"/>
        <end position="253"/>
    </location>
</feature>
<protein>
    <submittedName>
        <fullName evidence="4">Transglycosylase domain-containing protein</fullName>
        <ecNumber evidence="4">2.4.-.-</ecNumber>
    </submittedName>
</protein>
<keyword evidence="2" id="KW-0812">Transmembrane</keyword>
<dbReference type="PANTHER" id="PTHR32282">
    <property type="entry name" value="BINDING PROTEIN TRANSPEPTIDASE, PUTATIVE-RELATED"/>
    <property type="match status" value="1"/>
</dbReference>
<dbReference type="SUPFAM" id="SSF53955">
    <property type="entry name" value="Lysozyme-like"/>
    <property type="match status" value="1"/>
</dbReference>
<dbReference type="InterPro" id="IPR001264">
    <property type="entry name" value="Glyco_trans_51"/>
</dbReference>
<evidence type="ECO:0000256" key="1">
    <source>
        <dbReference type="ARBA" id="ARBA00022679"/>
    </source>
</evidence>
<dbReference type="Gene3D" id="1.10.3810.10">
    <property type="entry name" value="Biosynthetic peptidoglycan transglycosylase-like"/>
    <property type="match status" value="1"/>
</dbReference>
<keyword evidence="5" id="KW-1185">Reference proteome</keyword>
<reference evidence="5" key="1">
    <citation type="journal article" date="2019" name="Int. J. Syst. Evol. Microbiol.">
        <title>The Global Catalogue of Microorganisms (GCM) 10K type strain sequencing project: providing services to taxonomists for standard genome sequencing and annotation.</title>
        <authorList>
            <consortium name="The Broad Institute Genomics Platform"/>
            <consortium name="The Broad Institute Genome Sequencing Center for Infectious Disease"/>
            <person name="Wu L."/>
            <person name="Ma J."/>
        </authorList>
    </citation>
    <scope>NUCLEOTIDE SEQUENCE [LARGE SCALE GENOMIC DNA]</scope>
    <source>
        <strain evidence="5">CCUG 57263</strain>
    </source>
</reference>
<dbReference type="RefSeq" id="WP_379289316.1">
    <property type="nucleotide sequence ID" value="NZ_JBHTIU010000051.1"/>
</dbReference>
<dbReference type="PANTHER" id="PTHR32282:SF33">
    <property type="entry name" value="PEPTIDOGLYCAN GLYCOSYLTRANSFERASE"/>
    <property type="match status" value="1"/>
</dbReference>
<sequence>MHKTAIYKTNHRPNQAQIRRSGRSFHLSLRQILILCSAAFLLFMTVWISMVLIGHALIDERKLAAYRHPDSMPVQGMDAPIPRDYVHLNEMPDYLRNAFVAIEDHRFENHIGIDPIALARSLWVDLVQGHKAQGGSTITMQLARNMFLTNEKTFDRKWKEMLISVYLEQRFSKDEILEMYLNNIYFGHGIYGIEGAASYYFNKTVRYGSNDKPLINLSEAAILASLPKAPESYSPVRNWDKAKARQQLVLRRMNDLGYISQDQRESAIGQQVIVKPAS</sequence>
<evidence type="ECO:0000256" key="2">
    <source>
        <dbReference type="SAM" id="Phobius"/>
    </source>
</evidence>
<keyword evidence="1 4" id="KW-0808">Transferase</keyword>
<dbReference type="Pfam" id="PF00912">
    <property type="entry name" value="Transgly"/>
    <property type="match status" value="1"/>
</dbReference>
<organism evidence="4 5">
    <name type="scientific">Paenibacillus residui</name>
    <dbReference type="NCBI Taxonomy" id="629724"/>
    <lineage>
        <taxon>Bacteria</taxon>
        <taxon>Bacillati</taxon>
        <taxon>Bacillota</taxon>
        <taxon>Bacilli</taxon>
        <taxon>Bacillales</taxon>
        <taxon>Paenibacillaceae</taxon>
        <taxon>Paenibacillus</taxon>
    </lineage>
</organism>
<comment type="caution">
    <text evidence="4">The sequence shown here is derived from an EMBL/GenBank/DDBJ whole genome shotgun (WGS) entry which is preliminary data.</text>
</comment>